<dbReference type="SMART" id="SM00267">
    <property type="entry name" value="GGDEF"/>
    <property type="match status" value="1"/>
</dbReference>
<dbReference type="PANTHER" id="PTHR44757">
    <property type="entry name" value="DIGUANYLATE CYCLASE DGCP"/>
    <property type="match status" value="1"/>
</dbReference>
<protein>
    <recommendedName>
        <fullName evidence="6">EAL domain-containing protein</fullName>
    </recommendedName>
</protein>
<feature type="transmembrane region" description="Helical" evidence="1">
    <location>
        <begin position="21"/>
        <end position="43"/>
    </location>
</feature>
<keyword evidence="5" id="KW-1185">Reference proteome</keyword>
<keyword evidence="1" id="KW-0812">Transmembrane</keyword>
<evidence type="ECO:0008006" key="6">
    <source>
        <dbReference type="Google" id="ProtNLM"/>
    </source>
</evidence>
<dbReference type="Gene3D" id="3.30.70.270">
    <property type="match status" value="1"/>
</dbReference>
<dbReference type="InterPro" id="IPR035965">
    <property type="entry name" value="PAS-like_dom_sf"/>
</dbReference>
<dbReference type="InterPro" id="IPR029787">
    <property type="entry name" value="Nucleotide_cyclase"/>
</dbReference>
<dbReference type="PANTHER" id="PTHR44757:SF2">
    <property type="entry name" value="BIOFILM ARCHITECTURE MAINTENANCE PROTEIN MBAA"/>
    <property type="match status" value="1"/>
</dbReference>
<dbReference type="CDD" id="cd01949">
    <property type="entry name" value="GGDEF"/>
    <property type="match status" value="1"/>
</dbReference>
<evidence type="ECO:0000259" key="3">
    <source>
        <dbReference type="PROSITE" id="PS50887"/>
    </source>
</evidence>
<dbReference type="EMBL" id="BMDP01000001">
    <property type="protein sequence ID" value="GGI53262.1"/>
    <property type="molecule type" value="Genomic_DNA"/>
</dbReference>
<keyword evidence="1" id="KW-0472">Membrane</keyword>
<dbReference type="AlphaFoldDB" id="A0A8J3AYA8"/>
<evidence type="ECO:0000313" key="4">
    <source>
        <dbReference type="EMBL" id="GGI53262.1"/>
    </source>
</evidence>
<dbReference type="NCBIfam" id="TIGR00254">
    <property type="entry name" value="GGDEF"/>
    <property type="match status" value="1"/>
</dbReference>
<dbReference type="InterPro" id="IPR001633">
    <property type="entry name" value="EAL_dom"/>
</dbReference>
<dbReference type="RefSeq" id="WP_188419327.1">
    <property type="nucleotide sequence ID" value="NZ_BMDP01000001.1"/>
</dbReference>
<name>A0A8J3AYA8_9BURK</name>
<feature type="transmembrane region" description="Helical" evidence="1">
    <location>
        <begin position="276"/>
        <end position="298"/>
    </location>
</feature>
<dbReference type="CDD" id="cd12914">
    <property type="entry name" value="PDC1_DGC_like"/>
    <property type="match status" value="1"/>
</dbReference>
<sequence>MHVKISENRFRDGWSGFVRRNLRFLLLYPGIALALTAILWSIIAAKLDNDKATLEEQAHRQATSISRTYAQYLTRTVEQLDQLSRQIKYSWEHDDNRSSFADMADNGLLSIPQFVSISIYDETGRPVTASMPITRQFTISDREYFRIHRDNPDGELLLGTRTVGRLSGREIIQATRRIDKHDGSFGGVLVMGVAPTFFSLFAGDPILDKGGVLAFLGEDGLERMWQARGAADNKPGPLNAHRYIVAEQKLNGYPFVALVALDRTQVLLTYERDAALYHQVAAVVSIILFMFAIAASWVSIRLSWRKRQAESIRETYRLATEGGNEGFYILVPYRDRSGLIVDFGIGDCNEKGASLFSMNRRDFLRTRISTFYSGEYFERLMHTYRGAMETGFYEDDYRVPEESPISAEWLNRKFVRSDNGLAVTVRDISESKRHERELARRASEDGLTSLPNRRWLMQYLPQALVAAHDNAAQIAILFIDLDDFKIINDTLGHSAGDQLLCAVAARLKSVLRSTDKVIRIGGDEFTVVLEGVHAEEEVAHIACALNQTLCEPFELMRGALPQRHRVCASIGISMFPRDGRDVDTLLKNADIAMYAAKNGGKGRFRFYDCMLYETIQNRLDTEQELMRAIRDDQFLIHYQPRVHAQSGKLLGAEALIRWQHPQRGLIQPADFIALAEETGMIGQIGDIVVDKVCAQMTDWRSQGLDVVPISVNISARQFADNKVRHAIAAGLEKYALPSSLLEIELTESAMMRGDGDLFDEIAGLSGMGIGIHIDDFGTGYSSLSQLQRMDTDVLKVDRTFTSQLGCGKEGERFFTAIVSMAKALGMRVVAEGVETAEQLSILRTLTCDEIQGFFIAHPLPADEMRELMRQPHLFA</sequence>
<dbReference type="PROSITE" id="PS50887">
    <property type="entry name" value="GGDEF"/>
    <property type="match status" value="1"/>
</dbReference>
<proteinExistence type="predicted"/>
<dbReference type="InterPro" id="IPR043128">
    <property type="entry name" value="Rev_trsase/Diguanyl_cyclase"/>
</dbReference>
<evidence type="ECO:0000259" key="2">
    <source>
        <dbReference type="PROSITE" id="PS50883"/>
    </source>
</evidence>
<dbReference type="Gene3D" id="3.20.20.450">
    <property type="entry name" value="EAL domain"/>
    <property type="match status" value="1"/>
</dbReference>
<dbReference type="Gene3D" id="3.30.450.20">
    <property type="entry name" value="PAS domain"/>
    <property type="match status" value="1"/>
</dbReference>
<dbReference type="InterPro" id="IPR035919">
    <property type="entry name" value="EAL_sf"/>
</dbReference>
<reference evidence="4" key="2">
    <citation type="submission" date="2020-09" db="EMBL/GenBank/DDBJ databases">
        <authorList>
            <person name="Sun Q."/>
            <person name="Sedlacek I."/>
        </authorList>
    </citation>
    <scope>NUCLEOTIDE SEQUENCE</scope>
    <source>
        <strain evidence="4">CCM 7664</strain>
    </source>
</reference>
<dbReference type="SMART" id="SM00052">
    <property type="entry name" value="EAL"/>
    <property type="match status" value="1"/>
</dbReference>
<dbReference type="Pfam" id="PF00990">
    <property type="entry name" value="GGDEF"/>
    <property type="match status" value="1"/>
</dbReference>
<dbReference type="InterPro" id="IPR052155">
    <property type="entry name" value="Biofilm_reg_signaling"/>
</dbReference>
<evidence type="ECO:0000313" key="5">
    <source>
        <dbReference type="Proteomes" id="UP000627205"/>
    </source>
</evidence>
<dbReference type="SUPFAM" id="SSF55073">
    <property type="entry name" value="Nucleotide cyclase"/>
    <property type="match status" value="1"/>
</dbReference>
<comment type="caution">
    <text evidence="4">The sequence shown here is derived from an EMBL/GenBank/DDBJ whole genome shotgun (WGS) entry which is preliminary data.</text>
</comment>
<feature type="domain" description="EAL" evidence="2">
    <location>
        <begin position="618"/>
        <end position="872"/>
    </location>
</feature>
<accession>A0A8J3AYA8</accession>
<keyword evidence="1" id="KW-1133">Transmembrane helix</keyword>
<reference evidence="4" key="1">
    <citation type="journal article" date="2014" name="Int. J. Syst. Evol. Microbiol.">
        <title>Complete genome sequence of Corynebacterium casei LMG S-19264T (=DSM 44701T), isolated from a smear-ripened cheese.</title>
        <authorList>
            <consortium name="US DOE Joint Genome Institute (JGI-PGF)"/>
            <person name="Walter F."/>
            <person name="Albersmeier A."/>
            <person name="Kalinowski J."/>
            <person name="Ruckert C."/>
        </authorList>
    </citation>
    <scope>NUCLEOTIDE SEQUENCE</scope>
    <source>
        <strain evidence="4">CCM 7664</strain>
    </source>
</reference>
<dbReference type="SUPFAM" id="SSF55785">
    <property type="entry name" value="PYP-like sensor domain (PAS domain)"/>
    <property type="match status" value="1"/>
</dbReference>
<dbReference type="SUPFAM" id="SSF141868">
    <property type="entry name" value="EAL domain-like"/>
    <property type="match status" value="1"/>
</dbReference>
<organism evidence="4 5">
    <name type="scientific">Oxalicibacterium solurbis</name>
    <dbReference type="NCBI Taxonomy" id="69280"/>
    <lineage>
        <taxon>Bacteria</taxon>
        <taxon>Pseudomonadati</taxon>
        <taxon>Pseudomonadota</taxon>
        <taxon>Betaproteobacteria</taxon>
        <taxon>Burkholderiales</taxon>
        <taxon>Oxalobacteraceae</taxon>
        <taxon>Oxalicibacterium</taxon>
    </lineage>
</organism>
<gene>
    <name evidence="4" type="ORF">GCM10011430_04360</name>
</gene>
<evidence type="ECO:0000256" key="1">
    <source>
        <dbReference type="SAM" id="Phobius"/>
    </source>
</evidence>
<dbReference type="Proteomes" id="UP000627205">
    <property type="component" value="Unassembled WGS sequence"/>
</dbReference>
<feature type="domain" description="GGDEF" evidence="3">
    <location>
        <begin position="472"/>
        <end position="609"/>
    </location>
</feature>
<dbReference type="InterPro" id="IPR000160">
    <property type="entry name" value="GGDEF_dom"/>
</dbReference>
<dbReference type="PROSITE" id="PS50883">
    <property type="entry name" value="EAL"/>
    <property type="match status" value="1"/>
</dbReference>
<dbReference type="Pfam" id="PF00563">
    <property type="entry name" value="EAL"/>
    <property type="match status" value="1"/>
</dbReference>
<dbReference type="CDD" id="cd01948">
    <property type="entry name" value="EAL"/>
    <property type="match status" value="1"/>
</dbReference>